<evidence type="ECO:0000313" key="2">
    <source>
        <dbReference type="EMBL" id="MBG6101266.1"/>
    </source>
</evidence>
<dbReference type="RefSeq" id="WP_231392454.1">
    <property type="nucleotide sequence ID" value="NZ_JADOTY010000001.1"/>
</dbReference>
<keyword evidence="3" id="KW-1185">Reference proteome</keyword>
<dbReference type="Proteomes" id="UP000631791">
    <property type="component" value="Unassembled WGS sequence"/>
</dbReference>
<reference evidence="2 3" key="1">
    <citation type="submission" date="2020-11" db="EMBL/GenBank/DDBJ databases">
        <title>Sequencing the genomes of 1000 actinobacteria strains.</title>
        <authorList>
            <person name="Klenk H.-P."/>
        </authorList>
    </citation>
    <scope>NUCLEOTIDE SEQUENCE [LARGE SCALE GENOMIC DNA]</scope>
    <source>
        <strain evidence="2 3">DSM 101695</strain>
    </source>
</reference>
<comment type="caution">
    <text evidence="2">The sequence shown here is derived from an EMBL/GenBank/DDBJ whole genome shotgun (WGS) entry which is preliminary data.</text>
</comment>
<sequence>MQEQPPSESTRREPAERARRRSPRATFRPPIVAEEPAEVVEPEAAAPPAAAPASRRAKVAPAVLFQPPEPDRPLPRQPRPTPAELTTEQPEEPNGDQPGPATGVASTPPKARTAPVRKAAPRKAADAPAEVTPTTPAPRKRVLNSTKAASTTGEASTTTPATPAKAAKTTKRAATPRKSTTPAEPAPETVARQQTTPAAQQTTPVEQQLTPAEPAARQLEPALGRTPESELRAVAAQVLDHPGFAPELLALAAVRSLGPGAAGWALGLRTRYPDASADGLARLATRRFVRSAGAGGATAALAGFFAPVAELAAVLWTHSALVLHLAAAYGKDPTHPDRAVDLLVLTQVHPDRASAAAALTAAESAGDPVEGAWPRAAEAAWRLAAPLTAQAGGWVALRLVARLLPGAAVLAAALGDAAAADRLAARTMAVYRPDRRPA</sequence>
<accession>A0ABS0JYJ0</accession>
<proteinExistence type="predicted"/>
<evidence type="ECO:0008006" key="4">
    <source>
        <dbReference type="Google" id="ProtNLM"/>
    </source>
</evidence>
<feature type="compositionally biased region" description="Low complexity" evidence="1">
    <location>
        <begin position="108"/>
        <end position="118"/>
    </location>
</feature>
<feature type="compositionally biased region" description="Low complexity" evidence="1">
    <location>
        <begin position="24"/>
        <end position="34"/>
    </location>
</feature>
<organism evidence="2 3">
    <name type="scientific">Micromonospora vinacea</name>
    <dbReference type="NCBI Taxonomy" id="709878"/>
    <lineage>
        <taxon>Bacteria</taxon>
        <taxon>Bacillati</taxon>
        <taxon>Actinomycetota</taxon>
        <taxon>Actinomycetes</taxon>
        <taxon>Micromonosporales</taxon>
        <taxon>Micromonosporaceae</taxon>
        <taxon>Micromonospora</taxon>
    </lineage>
</organism>
<evidence type="ECO:0000256" key="1">
    <source>
        <dbReference type="SAM" id="MobiDB-lite"/>
    </source>
</evidence>
<feature type="compositionally biased region" description="Low complexity" evidence="1">
    <location>
        <begin position="189"/>
        <end position="208"/>
    </location>
</feature>
<evidence type="ECO:0000313" key="3">
    <source>
        <dbReference type="Proteomes" id="UP000631791"/>
    </source>
</evidence>
<name>A0ABS0JYJ0_9ACTN</name>
<dbReference type="EMBL" id="JADOTY010000001">
    <property type="protein sequence ID" value="MBG6101266.1"/>
    <property type="molecule type" value="Genomic_DNA"/>
</dbReference>
<protein>
    <recommendedName>
        <fullName evidence="4">EcsC protein family protein</fullName>
    </recommendedName>
</protein>
<feature type="region of interest" description="Disordered" evidence="1">
    <location>
        <begin position="1"/>
        <end position="212"/>
    </location>
</feature>
<feature type="compositionally biased region" description="Low complexity" evidence="1">
    <location>
        <begin position="145"/>
        <end position="167"/>
    </location>
</feature>
<feature type="compositionally biased region" description="Low complexity" evidence="1">
    <location>
        <begin position="42"/>
        <end position="63"/>
    </location>
</feature>
<gene>
    <name evidence="2" type="ORF">IW249_001680</name>
</gene>